<dbReference type="AlphaFoldDB" id="A0A5C6X2X4"/>
<accession>A0A5C6X2X4</accession>
<evidence type="ECO:0000313" key="3">
    <source>
        <dbReference type="Proteomes" id="UP000321046"/>
    </source>
</evidence>
<dbReference type="Proteomes" id="UP000321046">
    <property type="component" value="Unassembled WGS sequence"/>
</dbReference>
<sequence>MTSSSLDADIRSLPALTKALGNPQTSMVILRPDGHWHLEQAGTLTFQNTPLLPTTVNRILEHLGQQGPSSCLSRWWAQPLPGSPQPFALLTPRPDIALCPLAQNTRELLRPRLSSPINGLIFSPTAPPRQSLLLWLTTRLPHELLLYVSAVPPIAPSSVPLIHLQPPHDPHSRAHLARLASSASALMWDAPLDPDDLPLLFSPHSPSHRWIATDLDLLPTRLKDAILPQINLQIGLRAEHNTASITFLAARRPEGWATLLDLEERDLATDLPSPSNPTSEHTSPLTHTHATRAEIPAAAILQSGEIDLDLLLGDPLDRQETLQNITAPSLQGERLDRTLSHLQADVDIDAIEIPDIELDQLRQTVESDVALDSLRELRAQSLHDALDRSDDTTDDTPIEATDEIDVPEAIARLHHQRASKD</sequence>
<evidence type="ECO:0000256" key="1">
    <source>
        <dbReference type="SAM" id="MobiDB-lite"/>
    </source>
</evidence>
<feature type="compositionally biased region" description="Polar residues" evidence="1">
    <location>
        <begin position="272"/>
        <end position="288"/>
    </location>
</feature>
<protein>
    <submittedName>
        <fullName evidence="2">Uncharacterized protein</fullName>
    </submittedName>
</protein>
<organism evidence="2 3">
    <name type="scientific">Lujinxingia vulgaris</name>
    <dbReference type="NCBI Taxonomy" id="2600176"/>
    <lineage>
        <taxon>Bacteria</taxon>
        <taxon>Deltaproteobacteria</taxon>
        <taxon>Bradymonadales</taxon>
        <taxon>Lujinxingiaceae</taxon>
        <taxon>Lujinxingia</taxon>
    </lineage>
</organism>
<dbReference type="RefSeq" id="WP_146974590.1">
    <property type="nucleotide sequence ID" value="NZ_VOSL01000050.1"/>
</dbReference>
<feature type="compositionally biased region" description="Acidic residues" evidence="1">
    <location>
        <begin position="392"/>
        <end position="406"/>
    </location>
</feature>
<gene>
    <name evidence="2" type="ORF">FRC96_11220</name>
</gene>
<reference evidence="2 3" key="1">
    <citation type="submission" date="2019-08" db="EMBL/GenBank/DDBJ databases">
        <title>Bradymonadales sp. TMQ2.</title>
        <authorList>
            <person name="Liang Q."/>
        </authorList>
    </citation>
    <scope>NUCLEOTIDE SEQUENCE [LARGE SCALE GENOMIC DNA]</scope>
    <source>
        <strain evidence="2 3">TMQ2</strain>
    </source>
</reference>
<dbReference type="EMBL" id="VOSL01000050">
    <property type="protein sequence ID" value="TXD35476.1"/>
    <property type="molecule type" value="Genomic_DNA"/>
</dbReference>
<feature type="region of interest" description="Disordered" evidence="1">
    <location>
        <begin position="268"/>
        <end position="288"/>
    </location>
</feature>
<proteinExistence type="predicted"/>
<dbReference type="OrthoDB" id="5490809at2"/>
<name>A0A5C6X2X4_9DELT</name>
<feature type="region of interest" description="Disordered" evidence="1">
    <location>
        <begin position="385"/>
        <end position="407"/>
    </location>
</feature>
<evidence type="ECO:0000313" key="2">
    <source>
        <dbReference type="EMBL" id="TXD35476.1"/>
    </source>
</evidence>
<comment type="caution">
    <text evidence="2">The sequence shown here is derived from an EMBL/GenBank/DDBJ whole genome shotgun (WGS) entry which is preliminary data.</text>
</comment>